<dbReference type="PANTHER" id="PTHR43372:SF4">
    <property type="entry name" value="FATTY-ACID AMIDE HYDROLASE 2"/>
    <property type="match status" value="1"/>
</dbReference>
<dbReference type="Pfam" id="PF01425">
    <property type="entry name" value="Amidase"/>
    <property type="match status" value="1"/>
</dbReference>
<dbReference type="AlphaFoldDB" id="A0AAW4KWI7"/>
<comment type="caution">
    <text evidence="2">The sequence shown here is derived from an EMBL/GenBank/DDBJ whole genome shotgun (WGS) entry which is preliminary data.</text>
</comment>
<organism evidence="2 3">
    <name type="scientific">Vibrio cholerae</name>
    <dbReference type="NCBI Taxonomy" id="666"/>
    <lineage>
        <taxon>Bacteria</taxon>
        <taxon>Pseudomonadati</taxon>
        <taxon>Pseudomonadota</taxon>
        <taxon>Gammaproteobacteria</taxon>
        <taxon>Vibrionales</taxon>
        <taxon>Vibrionaceae</taxon>
        <taxon>Vibrio</taxon>
    </lineage>
</organism>
<evidence type="ECO:0000313" key="3">
    <source>
        <dbReference type="Proteomes" id="UP001196338"/>
    </source>
</evidence>
<gene>
    <name evidence="2" type="ORF">KIN13_24480</name>
</gene>
<dbReference type="EMBL" id="JAHBND010001355">
    <property type="protein sequence ID" value="MBS7676548.1"/>
    <property type="molecule type" value="Genomic_DNA"/>
</dbReference>
<dbReference type="Gene3D" id="3.90.1300.10">
    <property type="entry name" value="Amidase signature (AS) domain"/>
    <property type="match status" value="1"/>
</dbReference>
<evidence type="ECO:0000313" key="2">
    <source>
        <dbReference type="EMBL" id="MBS7676548.1"/>
    </source>
</evidence>
<reference evidence="2" key="1">
    <citation type="submission" date="2021-05" db="EMBL/GenBank/DDBJ databases">
        <authorList>
            <person name="Stine C."/>
        </authorList>
    </citation>
    <scope>NUCLEOTIDE SEQUENCE</scope>
    <source>
        <strain evidence="2">TDS0091212</strain>
    </source>
</reference>
<protein>
    <recommendedName>
        <fullName evidence="1">Amidase domain-containing protein</fullName>
    </recommendedName>
</protein>
<dbReference type="SUPFAM" id="SSF75304">
    <property type="entry name" value="Amidase signature (AS) enzymes"/>
    <property type="match status" value="1"/>
</dbReference>
<dbReference type="InterPro" id="IPR052739">
    <property type="entry name" value="FAAH2"/>
</dbReference>
<dbReference type="RefSeq" id="WP_249707222.1">
    <property type="nucleotide sequence ID" value="NZ_JAHBND010001355.1"/>
</dbReference>
<proteinExistence type="predicted"/>
<evidence type="ECO:0000259" key="1">
    <source>
        <dbReference type="Pfam" id="PF01425"/>
    </source>
</evidence>
<feature type="non-terminal residue" evidence="2">
    <location>
        <position position="94"/>
    </location>
</feature>
<name>A0AAW4KWI7_VIBCL</name>
<reference evidence="2" key="2">
    <citation type="submission" date="2023-08" db="EMBL/GenBank/DDBJ databases">
        <title>Vibrio cholerae Outbreaks in Tanzania Exemplify Founder Flush: Simultaneous Increases in Population Size and Genetic Diversity.</title>
        <authorList>
            <person name="Debes A.K."/>
            <person name="Mohammed A."/>
            <person name="Maseke I."/>
            <person name="Almeida M."/>
            <person name="Li S."/>
            <person name="Matimba H."/>
            <person name="Joachim A."/>
            <person name="Mizinduko M."/>
            <person name="Nyanga S."/>
            <person name="Kelly M."/>
            <person name="Kachwamba Y."/>
            <person name="Schaffer A.M."/>
            <person name="Nyanga A.S."/>
            <person name="Mghamba J."/>
            <person name="Mosha F.S."/>
            <person name="Sack D.A."/>
            <person name="Stine O.C."/>
        </authorList>
    </citation>
    <scope>NUCLEOTIDE SEQUENCE</scope>
    <source>
        <strain evidence="2">TDS0091212</strain>
    </source>
</reference>
<feature type="non-terminal residue" evidence="2">
    <location>
        <position position="1"/>
    </location>
</feature>
<sequence>GEALSIVDWDATELSRAIHGRQVSCEEVMQAYLAQIQRFNPSVNALVSLRDSETVLAEARACDHELDQGHSRGWMHGMPQAIKDLAATQGLRTT</sequence>
<dbReference type="GO" id="GO:0012505">
    <property type="term" value="C:endomembrane system"/>
    <property type="evidence" value="ECO:0007669"/>
    <property type="project" value="TreeGrafter"/>
</dbReference>
<dbReference type="InterPro" id="IPR036928">
    <property type="entry name" value="AS_sf"/>
</dbReference>
<accession>A0AAW4KWI7</accession>
<feature type="domain" description="Amidase" evidence="1">
    <location>
        <begin position="27"/>
        <end position="94"/>
    </location>
</feature>
<dbReference type="PANTHER" id="PTHR43372">
    <property type="entry name" value="FATTY-ACID AMIDE HYDROLASE"/>
    <property type="match status" value="1"/>
</dbReference>
<dbReference type="Proteomes" id="UP001196338">
    <property type="component" value="Unassembled WGS sequence"/>
</dbReference>
<dbReference type="InterPro" id="IPR023631">
    <property type="entry name" value="Amidase_dom"/>
</dbReference>